<dbReference type="Gene3D" id="2.60.40.2810">
    <property type="match status" value="1"/>
</dbReference>
<protein>
    <recommendedName>
        <fullName evidence="5">Cadherin-like domain-containing protein</fullName>
    </recommendedName>
</protein>
<evidence type="ECO:0000256" key="1">
    <source>
        <dbReference type="SAM" id="MobiDB-lite"/>
    </source>
</evidence>
<accession>A0ABQ6GWI9</accession>
<dbReference type="EMBL" id="BSST01000001">
    <property type="protein sequence ID" value="GLX78992.1"/>
    <property type="molecule type" value="Genomic_DNA"/>
</dbReference>
<feature type="signal peptide" evidence="2">
    <location>
        <begin position="1"/>
        <end position="20"/>
    </location>
</feature>
<gene>
    <name evidence="3" type="ORF">tinsulaeT_23320</name>
</gene>
<dbReference type="Pfam" id="PF17963">
    <property type="entry name" value="Big_9"/>
    <property type="match status" value="1"/>
</dbReference>
<dbReference type="PROSITE" id="PS51257">
    <property type="entry name" value="PROKAR_LIPOPROTEIN"/>
    <property type="match status" value="1"/>
</dbReference>
<dbReference type="Proteomes" id="UP001157186">
    <property type="component" value="Unassembled WGS sequence"/>
</dbReference>
<feature type="chain" id="PRO_5045945710" description="Cadherin-like domain-containing protein" evidence="2">
    <location>
        <begin position="21"/>
        <end position="787"/>
    </location>
</feature>
<name>A0ABQ6GWI9_9GAMM</name>
<sequence>MKKRVLLPLLLLTAACGGGGGSSSSPKATPSTPTNHSPTAVNDVISTSLSTTISIDVLANDSDKDGDELTILSATTDHGGTVAVGNGVLSYTPKDNFLGTETITYEINDGNGGSASATVEVDVSVTLTLKGKVTDEPIANAVVVASIGEQSVEVLADNAGNYSLDISSNSWNSFVTIHATGQDNQDNVELVSQVGSVEKIYSVKGDDNIIEKSELQGVNVTNITTASYALTTRANNNEPATNQAELEMLESKLNAHSVLELAAAIKSIVDNPNATMPLGVDTVLDLALNEELASNLIENVSDSKMQELFAAIANDNELTTPLSLEDIPETLYLTFGTQLYSYYRSQPTAGWKLQFNDDQSGVMYTQKGEPLNKLTFNWSINDKHSLTIVFSSPVTQELSFTDQNGGESTLINGIQELTELTLVRLTSPETVDAYIVTASYNATYDDNQYNRSGDILQIAATAKKHSSSLSFTANELTAGTATYALPVIFHQADKNIFADILVFHSDGTLNSNDSSTWSINDDGQLVISLADGRSIQYQKMFEEDDGVTNVQLTIFDSNKNIIRTFADLMIKQQSDIKLSTEDLTNNYWHFIDEGADWGWVPNYGLLDHHYQEKDSVNWGDIDENGFQIYNYETIFYLNYNDYYSQFHGTLASFTFAFWFYDNNGNFGIEGNPSEDQGTFEENERFNRYYNEWTLNEQGTKLTMNEGMRFPLNVWGKFEIIPMRRNNNRLYVLISNSYGEPFEIRRKNVTFFTLTPRGNTPNAQSDKDKASTSLLNMKKLHKVNQTLH</sequence>
<evidence type="ECO:0000313" key="3">
    <source>
        <dbReference type="EMBL" id="GLX78992.1"/>
    </source>
</evidence>
<keyword evidence="4" id="KW-1185">Reference proteome</keyword>
<comment type="caution">
    <text evidence="3">The sequence shown here is derived from an EMBL/GenBank/DDBJ whole genome shotgun (WGS) entry which is preliminary data.</text>
</comment>
<evidence type="ECO:0000313" key="4">
    <source>
        <dbReference type="Proteomes" id="UP001157186"/>
    </source>
</evidence>
<keyword evidence="2" id="KW-0732">Signal</keyword>
<feature type="region of interest" description="Disordered" evidence="1">
    <location>
        <begin position="17"/>
        <end position="41"/>
    </location>
</feature>
<proteinExistence type="predicted"/>
<evidence type="ECO:0008006" key="5">
    <source>
        <dbReference type="Google" id="ProtNLM"/>
    </source>
</evidence>
<feature type="compositionally biased region" description="Low complexity" evidence="1">
    <location>
        <begin position="23"/>
        <end position="34"/>
    </location>
</feature>
<evidence type="ECO:0000256" key="2">
    <source>
        <dbReference type="SAM" id="SignalP"/>
    </source>
</evidence>
<reference evidence="3 4" key="1">
    <citation type="submission" date="2023-03" db="EMBL/GenBank/DDBJ databases">
        <title>Draft genome sequence of Thalassotalea insulae KCTC 62186T.</title>
        <authorList>
            <person name="Sawabe T."/>
        </authorList>
    </citation>
    <scope>NUCLEOTIDE SEQUENCE [LARGE SCALE GENOMIC DNA]</scope>
    <source>
        <strain evidence="3 4">KCTC 62186</strain>
    </source>
</reference>
<dbReference type="RefSeq" id="WP_284244873.1">
    <property type="nucleotide sequence ID" value="NZ_BSST01000001.1"/>
</dbReference>
<organism evidence="3 4">
    <name type="scientific">Thalassotalea insulae</name>
    <dbReference type="NCBI Taxonomy" id="2056778"/>
    <lineage>
        <taxon>Bacteria</taxon>
        <taxon>Pseudomonadati</taxon>
        <taxon>Pseudomonadota</taxon>
        <taxon>Gammaproteobacteria</taxon>
        <taxon>Alteromonadales</taxon>
        <taxon>Colwelliaceae</taxon>
        <taxon>Thalassotalea</taxon>
    </lineage>
</organism>